<dbReference type="SUPFAM" id="SSF47336">
    <property type="entry name" value="ACP-like"/>
    <property type="match status" value="1"/>
</dbReference>
<dbReference type="InterPro" id="IPR036736">
    <property type="entry name" value="ACP-like_sf"/>
</dbReference>
<dbReference type="InterPro" id="IPR049552">
    <property type="entry name" value="PKS_DH_N"/>
</dbReference>
<dbReference type="InterPro" id="IPR050091">
    <property type="entry name" value="PKS_NRPS_Biosynth_Enz"/>
</dbReference>
<feature type="domain" description="Ketosynthase family 3 (KS3)" evidence="8">
    <location>
        <begin position="12"/>
        <end position="440"/>
    </location>
</feature>
<dbReference type="PROSITE" id="PS00012">
    <property type="entry name" value="PHOSPHOPANTETHEINE"/>
    <property type="match status" value="1"/>
</dbReference>
<dbReference type="InterPro" id="IPR001227">
    <property type="entry name" value="Ac_transferase_dom_sf"/>
</dbReference>
<dbReference type="Gene3D" id="3.30.70.3290">
    <property type="match status" value="1"/>
</dbReference>
<dbReference type="InterPro" id="IPR014043">
    <property type="entry name" value="Acyl_transferase_dom"/>
</dbReference>
<feature type="region of interest" description="Disordered" evidence="6">
    <location>
        <begin position="886"/>
        <end position="930"/>
    </location>
</feature>
<dbReference type="PROSITE" id="PS50075">
    <property type="entry name" value="CARRIER"/>
    <property type="match status" value="1"/>
</dbReference>
<dbReference type="PROSITE" id="PS52004">
    <property type="entry name" value="KS3_2"/>
    <property type="match status" value="1"/>
</dbReference>
<dbReference type="Pfam" id="PF22621">
    <property type="entry name" value="CurL-like_PKS_C"/>
    <property type="match status" value="1"/>
</dbReference>
<feature type="active site" description="Proton donor; for dehydratase activity" evidence="5">
    <location>
        <position position="1566"/>
    </location>
</feature>
<organism evidence="10 11">
    <name type="scientific">Actinomadura madurae</name>
    <dbReference type="NCBI Taxonomy" id="1993"/>
    <lineage>
        <taxon>Bacteria</taxon>
        <taxon>Bacillati</taxon>
        <taxon>Actinomycetota</taxon>
        <taxon>Actinomycetes</taxon>
        <taxon>Streptosporangiales</taxon>
        <taxon>Thermomonosporaceae</taxon>
        <taxon>Actinomadura</taxon>
    </lineage>
</organism>
<dbReference type="Gene3D" id="3.40.50.720">
    <property type="entry name" value="NAD(P)-binding Rossmann-like Domain"/>
    <property type="match status" value="1"/>
</dbReference>
<dbReference type="SMART" id="SM00823">
    <property type="entry name" value="PKS_PP"/>
    <property type="match status" value="1"/>
</dbReference>
<dbReference type="SMART" id="SM00827">
    <property type="entry name" value="PKS_AT"/>
    <property type="match status" value="1"/>
</dbReference>
<feature type="domain" description="PKS/mFAS DH" evidence="9">
    <location>
        <begin position="1371"/>
        <end position="1651"/>
    </location>
</feature>
<dbReference type="InterPro" id="IPR049490">
    <property type="entry name" value="C883_1060-like_KR_N"/>
</dbReference>
<evidence type="ECO:0000259" key="7">
    <source>
        <dbReference type="PROSITE" id="PS50075"/>
    </source>
</evidence>
<feature type="active site" description="Proton acceptor; for dehydratase activity" evidence="5">
    <location>
        <position position="1400"/>
    </location>
</feature>
<dbReference type="Pfam" id="PF02801">
    <property type="entry name" value="Ketoacyl-synt_C"/>
    <property type="match status" value="1"/>
</dbReference>
<dbReference type="Pfam" id="PF00550">
    <property type="entry name" value="PP-binding"/>
    <property type="match status" value="1"/>
</dbReference>
<dbReference type="InterPro" id="IPR042104">
    <property type="entry name" value="PKS_dehydratase_sf"/>
</dbReference>
<sequence length="1828" mass="194939">MGDEPGFPEHVASRVAIIGMGVRFPGAADTTQLWRNLEQGVQSFTRLTDEQLRSAGVSEEDIADQDYIRVRPLLDEMEYFDAKYFGYSARQAQITDPQQRLFLEVCSTALQDAGYAAGNGGRDIGVYGASGPAEYHWKNVFRNQRVLDAVGDLGVDISNHGDYVALRVAYSLGLTGPALSIATACSGSLVATHLAAQALLNRECGMAIAGGSHVVLPYHHGRTWTENGMFARDGRIRAFDADAGGTNFGTGAGAVVLKRYADALADGDHIYAVLLASAVNNDGGAKTGFSAPSEEGQRAVISQALTASGVAPDTIDYVEAHGTGTRVGDPIEVAALSAAYRQAGAVGERACPIGSVKTNIGHLGSVAGIAGLIKTVLAMRNGLVPGSLNFVTPNPEIDFAETPFYVNAELAPWRTGGTPKRAAVSSFGIGGGNAHVILEEAPPAVPGDPGRTWQILPLSAKTESALATMRTELAAHLRAHPELELADVAHTLQVGRAQLERRDAVVCRDVDDAIAQLDDAMPVPPDTRGTASVAFLFPGQGAQHVGMAEQGYRTEPVFRETVDECAELLAPHLGCDVRDVMFGERGRDADDTAKADRLRRTELAQPALFTIEYALARLWMSWGVEPATMAGHSVGEYVAACLAGVFTLPDALELVAARGRLTQSMPAGSMVAVPMAADDLLPMLPDELDLAAVNGPRACVVAGPADAVAELTEWLDARGVRCRPLHTSHAFHSSMLDPVVEPLRDTVAEVPLKSPSIPFVSTLTGRQITDSEAVDPGYWADHLRGTVRFDAACRKLAATGAVLLEVGPGQNLTSLARQALPKAAKVVASFGRPTATGSDARSLAEAAGRLWSLGVPLDWAALRAGAGRKRVSLPVYPYERERYWVEPDPRTGDDDARSREPAGGPGYLPVWRRRPLPASGPPSRPAAGGSDTWLVFTPAEGPAEAVSGELAARGATVVRVSAGARFAKLDDHHFEIVPGHRPDYDELLKALEAGPGRPASVLHGWTSGRSLWAGQDDFSAVDEIRDTGFYSVLFLSQAWLAHWPDRPVEIRVLTSGTCNVSGAEQIDPAKSLLRGPCRVIPHESPTITCQLIDTSAADLADVEPLLTELDTPVTDRTVALRAGRRWVEEYEQTDLPDHTDVPRLLRRRGVYLITGGMGGIGLETAKALARGVAARLILVGRTPLPPRQDWDAYLTENGDDRTGARIRGIQEVERLGGEVMTAVADVADEAAMQMVVDAARERFGPVNGVFHAAGVAGGGMALVRTREQAEQVLAPKVEGTLVLDRLLGREIDVLVLYSSIVSVSGDYGMVDYCSANAFLDAYAQARPPAHCPAISVNWCGWADVGMTVDTRADAPEGFRALEAGRDPQPSHPLLGHRLPGDEIAFSSRIDPTCHWVLSDHRMNGHAVYPGVAYVELIRAAYDTAVRPGPVELRDLIFTRPLAVDGPRELRVVGRPSGPTAIDFTVVSRPADDLDAPWERHASGTADATADTQAPPRRDLAALRAQCDAAGYRPTLDDPESPVTFGPHWHVIDRVHTGHGQHLVELAIPSGLDGDLDEFVLHPALLDGATGLGLDLPDLSGDGRGFLPLAYGRVVVRAPLPARVYSHGVPRGVAIAGRDIASFDFSIMDEDGCELVAIENYSVRGIETAAVHSALGDRPTGSMIDLPATARPATAELLLAPDHGIELTWRILNGGREAQYVISTEPPAARADRIAGFAANIATAEGGQLAGTNRTRRHAPAVDIEAINDTERGLRRLWMDAFGIDQLGLDEDFIEIGGNSLVAVQLAVRIKDMLDVTVSATVVLEYPTVRTLAQFVDQSIAEQQAVLSR</sequence>
<dbReference type="CDD" id="cd00833">
    <property type="entry name" value="PKS"/>
    <property type="match status" value="1"/>
</dbReference>
<dbReference type="SUPFAM" id="SSF53901">
    <property type="entry name" value="Thiolase-like"/>
    <property type="match status" value="1"/>
</dbReference>
<evidence type="ECO:0000259" key="8">
    <source>
        <dbReference type="PROSITE" id="PS52004"/>
    </source>
</evidence>
<evidence type="ECO:0000256" key="6">
    <source>
        <dbReference type="SAM" id="MobiDB-lite"/>
    </source>
</evidence>
<dbReference type="Gene3D" id="3.10.129.110">
    <property type="entry name" value="Polyketide synthase dehydratase"/>
    <property type="match status" value="1"/>
</dbReference>
<dbReference type="GO" id="GO:0004312">
    <property type="term" value="F:fatty acid synthase activity"/>
    <property type="evidence" value="ECO:0007669"/>
    <property type="project" value="TreeGrafter"/>
</dbReference>
<dbReference type="InterPro" id="IPR020807">
    <property type="entry name" value="PKS_DH"/>
</dbReference>
<dbReference type="SUPFAM" id="SSF51735">
    <property type="entry name" value="NAD(P)-binding Rossmann-fold domains"/>
    <property type="match status" value="2"/>
</dbReference>
<dbReference type="PANTHER" id="PTHR43775:SF51">
    <property type="entry name" value="INACTIVE PHENOLPHTHIOCEROL SYNTHESIS POLYKETIDE SYNTHASE TYPE I PKS1-RELATED"/>
    <property type="match status" value="1"/>
</dbReference>
<dbReference type="eggNOG" id="COG3321">
    <property type="taxonomic scope" value="Bacteria"/>
</dbReference>
<keyword evidence="1" id="KW-0596">Phosphopantetheine</keyword>
<dbReference type="Pfam" id="PF21089">
    <property type="entry name" value="PKS_DH_N"/>
    <property type="match status" value="1"/>
</dbReference>
<reference evidence="10 11" key="1">
    <citation type="submission" date="2016-10" db="EMBL/GenBank/DDBJ databases">
        <authorList>
            <person name="de Groot N.N."/>
        </authorList>
    </citation>
    <scope>NUCLEOTIDE SEQUENCE [LARGE SCALE GENOMIC DNA]</scope>
    <source>
        <strain evidence="10 11">DSM 43067</strain>
    </source>
</reference>
<dbReference type="SUPFAM" id="SSF55048">
    <property type="entry name" value="Probable ACP-binding domain of malonyl-CoA ACP transacylase"/>
    <property type="match status" value="1"/>
</dbReference>
<dbReference type="SMART" id="SM00822">
    <property type="entry name" value="PKS_KR"/>
    <property type="match status" value="1"/>
</dbReference>
<feature type="domain" description="Carrier" evidence="7">
    <location>
        <begin position="1744"/>
        <end position="1819"/>
    </location>
</feature>
<dbReference type="InterPro" id="IPR009081">
    <property type="entry name" value="PP-bd_ACP"/>
</dbReference>
<keyword evidence="4" id="KW-0012">Acyltransferase</keyword>
<dbReference type="EMBL" id="FOVH01000007">
    <property type="protein sequence ID" value="SFO58424.1"/>
    <property type="molecule type" value="Genomic_DNA"/>
</dbReference>
<dbReference type="InterPro" id="IPR036291">
    <property type="entry name" value="NAD(P)-bd_dom_sf"/>
</dbReference>
<dbReference type="Pfam" id="PF08659">
    <property type="entry name" value="KR"/>
    <property type="match status" value="1"/>
</dbReference>
<evidence type="ECO:0000256" key="5">
    <source>
        <dbReference type="PROSITE-ProRule" id="PRU01363"/>
    </source>
</evidence>
<dbReference type="PANTHER" id="PTHR43775">
    <property type="entry name" value="FATTY ACID SYNTHASE"/>
    <property type="match status" value="1"/>
</dbReference>
<evidence type="ECO:0000259" key="9">
    <source>
        <dbReference type="PROSITE" id="PS52019"/>
    </source>
</evidence>
<evidence type="ECO:0000256" key="2">
    <source>
        <dbReference type="ARBA" id="ARBA00022553"/>
    </source>
</evidence>
<evidence type="ECO:0000313" key="10">
    <source>
        <dbReference type="EMBL" id="SFO58424.1"/>
    </source>
</evidence>
<keyword evidence="2" id="KW-0597">Phosphoprotein</keyword>
<dbReference type="InterPro" id="IPR057326">
    <property type="entry name" value="KR_dom"/>
</dbReference>
<dbReference type="STRING" id="1993.SAMN04489713_107270"/>
<dbReference type="InterPro" id="IPR020806">
    <property type="entry name" value="PKS_PP-bd"/>
</dbReference>
<dbReference type="InterPro" id="IPR014030">
    <property type="entry name" value="Ketoacyl_synth_N"/>
</dbReference>
<feature type="compositionally biased region" description="Basic and acidic residues" evidence="6">
    <location>
        <begin position="886"/>
        <end position="900"/>
    </location>
</feature>
<dbReference type="InterPro" id="IPR049900">
    <property type="entry name" value="PKS_mFAS_DH"/>
</dbReference>
<dbReference type="InterPro" id="IPR049551">
    <property type="entry name" value="PKS_DH_C"/>
</dbReference>
<dbReference type="Gene3D" id="3.40.47.10">
    <property type="match status" value="1"/>
</dbReference>
<dbReference type="PROSITE" id="PS52019">
    <property type="entry name" value="PKS_MFAS_DH"/>
    <property type="match status" value="1"/>
</dbReference>
<dbReference type="Pfam" id="PF00698">
    <property type="entry name" value="Acyl_transf_1"/>
    <property type="match status" value="1"/>
</dbReference>
<dbReference type="SMART" id="SM00826">
    <property type="entry name" value="PKS_DH"/>
    <property type="match status" value="1"/>
</dbReference>
<evidence type="ECO:0000256" key="3">
    <source>
        <dbReference type="ARBA" id="ARBA00022679"/>
    </source>
</evidence>
<keyword evidence="3 10" id="KW-0808">Transferase</keyword>
<dbReference type="InterPro" id="IPR016039">
    <property type="entry name" value="Thiolase-like"/>
</dbReference>
<evidence type="ECO:0000256" key="4">
    <source>
        <dbReference type="ARBA" id="ARBA00023315"/>
    </source>
</evidence>
<feature type="region of interest" description="N-terminal hotdog fold" evidence="5">
    <location>
        <begin position="1371"/>
        <end position="1492"/>
    </location>
</feature>
<dbReference type="Gene3D" id="1.10.1200.10">
    <property type="entry name" value="ACP-like"/>
    <property type="match status" value="1"/>
</dbReference>
<protein>
    <submittedName>
        <fullName evidence="10">Acyl transferase domain-containing protein</fullName>
    </submittedName>
</protein>
<dbReference type="RefSeq" id="WP_218163717.1">
    <property type="nucleotide sequence ID" value="NZ_FOVH01000007.1"/>
</dbReference>
<dbReference type="InterPro" id="IPR020841">
    <property type="entry name" value="PKS_Beta-ketoAc_synthase_dom"/>
</dbReference>
<dbReference type="InterPro" id="IPR014031">
    <property type="entry name" value="Ketoacyl_synth_C"/>
</dbReference>
<dbReference type="Gene3D" id="3.40.366.10">
    <property type="entry name" value="Malonyl-Coenzyme A Acyl Carrier Protein, domain 2"/>
    <property type="match status" value="1"/>
</dbReference>
<dbReference type="Proteomes" id="UP000183413">
    <property type="component" value="Unassembled WGS sequence"/>
</dbReference>
<dbReference type="Pfam" id="PF21394">
    <property type="entry name" value="Beta-ketacyl_N"/>
    <property type="match status" value="1"/>
</dbReference>
<dbReference type="GO" id="GO:0006633">
    <property type="term" value="P:fatty acid biosynthetic process"/>
    <property type="evidence" value="ECO:0007669"/>
    <property type="project" value="TreeGrafter"/>
</dbReference>
<dbReference type="InParanoid" id="A0A1I5ID88"/>
<accession>A0A1I5ID88</accession>
<dbReference type="Gene3D" id="3.30.70.250">
    <property type="entry name" value="Malonyl-CoA ACP transacylase, ACP-binding"/>
    <property type="match status" value="1"/>
</dbReference>
<dbReference type="InterPro" id="IPR006162">
    <property type="entry name" value="Ppantetheine_attach_site"/>
</dbReference>
<dbReference type="Pfam" id="PF14765">
    <property type="entry name" value="PS-DH"/>
    <property type="match status" value="1"/>
</dbReference>
<keyword evidence="11" id="KW-1185">Reference proteome</keyword>
<dbReference type="SUPFAM" id="SSF52151">
    <property type="entry name" value="FabD/lysophospholipase-like"/>
    <property type="match status" value="1"/>
</dbReference>
<proteinExistence type="predicted"/>
<feature type="compositionally biased region" description="Low complexity" evidence="6">
    <location>
        <begin position="1484"/>
        <end position="1494"/>
    </location>
</feature>
<dbReference type="GO" id="GO:0031177">
    <property type="term" value="F:phosphopantetheine binding"/>
    <property type="evidence" value="ECO:0007669"/>
    <property type="project" value="InterPro"/>
</dbReference>
<dbReference type="InterPro" id="IPR013968">
    <property type="entry name" value="PKS_KR"/>
</dbReference>
<dbReference type="SMART" id="SM01294">
    <property type="entry name" value="PKS_PP_betabranch"/>
    <property type="match status" value="1"/>
</dbReference>
<dbReference type="InterPro" id="IPR016036">
    <property type="entry name" value="Malonyl_transacylase_ACP-bd"/>
</dbReference>
<dbReference type="CDD" id="cd08953">
    <property type="entry name" value="KR_2_SDR_x"/>
    <property type="match status" value="1"/>
</dbReference>
<feature type="region of interest" description="C-terminal hotdog fold" evidence="5">
    <location>
        <begin position="1507"/>
        <end position="1651"/>
    </location>
</feature>
<dbReference type="SMART" id="SM00825">
    <property type="entry name" value="PKS_KS"/>
    <property type="match status" value="1"/>
</dbReference>
<evidence type="ECO:0000256" key="1">
    <source>
        <dbReference type="ARBA" id="ARBA00022450"/>
    </source>
</evidence>
<dbReference type="Pfam" id="PF00109">
    <property type="entry name" value="ketoacyl-synt"/>
    <property type="match status" value="1"/>
</dbReference>
<dbReference type="InterPro" id="IPR016035">
    <property type="entry name" value="Acyl_Trfase/lysoPLipase"/>
</dbReference>
<gene>
    <name evidence="10" type="ORF">SAMN04489713_107270</name>
</gene>
<evidence type="ECO:0000313" key="11">
    <source>
        <dbReference type="Proteomes" id="UP000183413"/>
    </source>
</evidence>
<feature type="region of interest" description="Disordered" evidence="6">
    <location>
        <begin position="1474"/>
        <end position="1494"/>
    </location>
</feature>
<name>A0A1I5ID88_9ACTN</name>